<dbReference type="GO" id="GO:0046872">
    <property type="term" value="F:metal ion binding"/>
    <property type="evidence" value="ECO:0007669"/>
    <property type="project" value="UniProtKB-KW"/>
</dbReference>
<evidence type="ECO:0000256" key="5">
    <source>
        <dbReference type="ARBA" id="ARBA00022801"/>
    </source>
</evidence>
<keyword evidence="7" id="KW-0862">Zinc</keyword>
<dbReference type="InterPro" id="IPR032466">
    <property type="entry name" value="Metal_Hydrolase"/>
</dbReference>
<dbReference type="EC" id="3.5.2.7" evidence="2 9"/>
<evidence type="ECO:0000256" key="1">
    <source>
        <dbReference type="ARBA" id="ARBA00005023"/>
    </source>
</evidence>
<evidence type="ECO:0000256" key="6">
    <source>
        <dbReference type="ARBA" id="ARBA00022808"/>
    </source>
</evidence>
<dbReference type="SUPFAM" id="SSF51556">
    <property type="entry name" value="Metallo-dependent hydrolases"/>
    <property type="match status" value="1"/>
</dbReference>
<dbReference type="Gene3D" id="2.30.40.10">
    <property type="entry name" value="Urease, subunit C, domain 1"/>
    <property type="match status" value="1"/>
</dbReference>
<dbReference type="InterPro" id="IPR013108">
    <property type="entry name" value="Amidohydro_3"/>
</dbReference>
<dbReference type="PANTHER" id="PTHR42752:SF1">
    <property type="entry name" value="IMIDAZOLONEPROPIONASE-RELATED"/>
    <property type="match status" value="1"/>
</dbReference>
<dbReference type="GO" id="GO:0005737">
    <property type="term" value="C:cytoplasm"/>
    <property type="evidence" value="ECO:0007669"/>
    <property type="project" value="UniProtKB-UniRule"/>
</dbReference>
<feature type="domain" description="Amidohydrolase 3" evidence="10">
    <location>
        <begin position="300"/>
        <end position="384"/>
    </location>
</feature>
<evidence type="ECO:0000256" key="3">
    <source>
        <dbReference type="ARBA" id="ARBA00022490"/>
    </source>
</evidence>
<proteinExistence type="predicted"/>
<dbReference type="AlphaFoldDB" id="A0A841R7Y4"/>
<dbReference type="EMBL" id="JACHGJ010000001">
    <property type="protein sequence ID" value="MBB6479079.1"/>
    <property type="molecule type" value="Genomic_DNA"/>
</dbReference>
<dbReference type="Proteomes" id="UP000587760">
    <property type="component" value="Unassembled WGS sequence"/>
</dbReference>
<keyword evidence="8" id="KW-0408">Iron</keyword>
<evidence type="ECO:0000256" key="9">
    <source>
        <dbReference type="NCBIfam" id="TIGR01224"/>
    </source>
</evidence>
<dbReference type="NCBIfam" id="TIGR01224">
    <property type="entry name" value="hutI"/>
    <property type="match status" value="1"/>
</dbReference>
<evidence type="ECO:0000256" key="7">
    <source>
        <dbReference type="ARBA" id="ARBA00022833"/>
    </source>
</evidence>
<feature type="domain" description="Aminodeoxyfutalosine deaminase/Imidazolonepropionase-like composite" evidence="11">
    <location>
        <begin position="34"/>
        <end position="59"/>
    </location>
</feature>
<keyword evidence="5 12" id="KW-0378">Hydrolase</keyword>
<dbReference type="Pfam" id="PF22039">
    <property type="entry name" value="HUTI_composite_bact"/>
    <property type="match status" value="1"/>
</dbReference>
<organism evidence="12 13">
    <name type="scientific">Spirochaeta isovalerica</name>
    <dbReference type="NCBI Taxonomy" id="150"/>
    <lineage>
        <taxon>Bacteria</taxon>
        <taxon>Pseudomonadati</taxon>
        <taxon>Spirochaetota</taxon>
        <taxon>Spirochaetia</taxon>
        <taxon>Spirochaetales</taxon>
        <taxon>Spirochaetaceae</taxon>
        <taxon>Spirochaeta</taxon>
    </lineage>
</organism>
<dbReference type="SUPFAM" id="SSF51338">
    <property type="entry name" value="Composite domain of metallo-dependent hydrolases"/>
    <property type="match status" value="2"/>
</dbReference>
<comment type="pathway">
    <text evidence="1">Amino-acid degradation.</text>
</comment>
<reference evidence="12 13" key="1">
    <citation type="submission" date="2020-08" db="EMBL/GenBank/DDBJ databases">
        <title>Genomic Encyclopedia of Type Strains, Phase IV (KMG-IV): sequencing the most valuable type-strain genomes for metagenomic binning, comparative biology and taxonomic classification.</title>
        <authorList>
            <person name="Goeker M."/>
        </authorList>
    </citation>
    <scope>NUCLEOTIDE SEQUENCE [LARGE SCALE GENOMIC DNA]</scope>
    <source>
        <strain evidence="12 13">DSM 2461</strain>
    </source>
</reference>
<keyword evidence="6" id="KW-0369">Histidine metabolism</keyword>
<keyword evidence="3" id="KW-0963">Cytoplasm</keyword>
<evidence type="ECO:0000259" key="11">
    <source>
        <dbReference type="Pfam" id="PF22039"/>
    </source>
</evidence>
<dbReference type="InterPro" id="IPR054418">
    <property type="entry name" value="MQNX/HUTI_composite_N"/>
</dbReference>
<keyword evidence="4" id="KW-0479">Metal-binding</keyword>
<comment type="caution">
    <text evidence="12">The sequence shown here is derived from an EMBL/GenBank/DDBJ whole genome shotgun (WGS) entry which is preliminary data.</text>
</comment>
<evidence type="ECO:0000256" key="8">
    <source>
        <dbReference type="ARBA" id="ARBA00023004"/>
    </source>
</evidence>
<gene>
    <name evidence="12" type="ORF">HNR50_000712</name>
</gene>
<evidence type="ECO:0000256" key="4">
    <source>
        <dbReference type="ARBA" id="ARBA00022723"/>
    </source>
</evidence>
<accession>A0A841R7Y4</accession>
<dbReference type="InterPro" id="IPR005920">
    <property type="entry name" value="HutI"/>
</dbReference>
<evidence type="ECO:0000313" key="13">
    <source>
        <dbReference type="Proteomes" id="UP000587760"/>
    </source>
</evidence>
<dbReference type="GO" id="GO:0019556">
    <property type="term" value="P:L-histidine catabolic process to glutamate and formamide"/>
    <property type="evidence" value="ECO:0007669"/>
    <property type="project" value="UniProtKB-UniRule"/>
</dbReference>
<name>A0A841R7Y4_9SPIO</name>
<dbReference type="InterPro" id="IPR011059">
    <property type="entry name" value="Metal-dep_hydrolase_composite"/>
</dbReference>
<dbReference type="Pfam" id="PF07969">
    <property type="entry name" value="Amidohydro_3"/>
    <property type="match status" value="1"/>
</dbReference>
<dbReference type="PANTHER" id="PTHR42752">
    <property type="entry name" value="IMIDAZOLONEPROPIONASE"/>
    <property type="match status" value="1"/>
</dbReference>
<evidence type="ECO:0000256" key="2">
    <source>
        <dbReference type="ARBA" id="ARBA00012864"/>
    </source>
</evidence>
<keyword evidence="13" id="KW-1185">Reference proteome</keyword>
<evidence type="ECO:0000313" key="12">
    <source>
        <dbReference type="EMBL" id="MBB6479079.1"/>
    </source>
</evidence>
<protein>
    <recommendedName>
        <fullName evidence="2 9">Imidazolonepropionase</fullName>
        <ecNumber evidence="2 9">3.5.2.7</ecNumber>
    </recommendedName>
</protein>
<sequence length="408" mass="43719">MMTLIGPFSQLLTLDGIPLKGAVSDSQLQIIRDGALVVEGDRISAVGAYDELKRDYPSAAVQTIEGDAVCLPGLIDVHTHICWGGSRAGDYASRIAGKTYLEIAEEGGGINVSVRGTRKASSGELFEGLRKRALRHLREGVTTCEVKSGYGLDRESELKVLRVIGRADGELPIDLIPTALSAHIRPFDFDGTDREYIDYVLHEILPDVKKENLADRADIFIDRGAFSKDDGAYFLRQASDMGFKLTVHADQFSSGTSSIAVSAHALSADHLESISEEDIDLLAASTTVAVALPGCSIGLGMNYAPARKLLDKGASLAISTDWNPGSAPMGDLLMQASLISAAEKLSSAETFAAITCRAAAALDLGDRGILKEGLLADFIMFPTDDYREILYNQGKIKPSAIWKKGVKV</sequence>
<evidence type="ECO:0000259" key="10">
    <source>
        <dbReference type="Pfam" id="PF07969"/>
    </source>
</evidence>
<dbReference type="Gene3D" id="3.20.20.140">
    <property type="entry name" value="Metal-dependent hydrolases"/>
    <property type="match status" value="1"/>
</dbReference>
<dbReference type="GO" id="GO:0050480">
    <property type="term" value="F:imidazolonepropionase activity"/>
    <property type="evidence" value="ECO:0007669"/>
    <property type="project" value="UniProtKB-UniRule"/>
</dbReference>